<reference evidence="1 2" key="1">
    <citation type="submission" date="2019-08" db="EMBL/GenBank/DDBJ databases">
        <title>Complete genome sequence of Kushneria sp. YCWA18, a halophilic phosphate-solubilizing bacterium isolated from Daqiao saltern in China.</title>
        <authorList>
            <person name="Du G.-X."/>
            <person name="Qu L.-Y."/>
        </authorList>
    </citation>
    <scope>NUCLEOTIDE SEQUENCE [LARGE SCALE GENOMIC DNA]</scope>
    <source>
        <strain evidence="1 2">YCWA18</strain>
    </source>
</reference>
<dbReference type="EMBL" id="CP043420">
    <property type="protein sequence ID" value="QEL11315.1"/>
    <property type="molecule type" value="Genomic_DNA"/>
</dbReference>
<keyword evidence="2" id="KW-1185">Reference proteome</keyword>
<dbReference type="RefSeq" id="WP_070977658.1">
    <property type="nucleotide sequence ID" value="NZ_CP043420.1"/>
</dbReference>
<evidence type="ECO:0000313" key="1">
    <source>
        <dbReference type="EMBL" id="QEL11315.1"/>
    </source>
</evidence>
<dbReference type="Proteomes" id="UP000322553">
    <property type="component" value="Chromosome"/>
</dbReference>
<dbReference type="InterPro" id="IPR010064">
    <property type="entry name" value="HK97-gp10_tail"/>
</dbReference>
<sequence>MMPSESVSFSIKGLSQISREFKRLPGSMQEKALRPSMRRSMDLIKRDARENAERIDDPRTPLNIADHIILNTGIDRKTGNMSARVGVRGGARYRKGDKEAGKVTYWRFVEFGTGRSRARPFLRPAMNENVESVFSTFVAEMRRSIERSI</sequence>
<proteinExistence type="predicted"/>
<protein>
    <submittedName>
        <fullName evidence="1">Uncharacterized protein</fullName>
    </submittedName>
</protein>
<dbReference type="OrthoDB" id="5736381at2"/>
<dbReference type="STRING" id="657387.BH688_05570"/>
<accession>A0A1S1NVY6</accession>
<dbReference type="NCBIfam" id="TIGR01725">
    <property type="entry name" value="phge_HK97_gp10"/>
    <property type="match status" value="1"/>
</dbReference>
<dbReference type="AlphaFoldDB" id="A0A1S1NVY6"/>
<organism evidence="1 2">
    <name type="scientific">Kushneria phosphatilytica</name>
    <dbReference type="NCBI Taxonomy" id="657387"/>
    <lineage>
        <taxon>Bacteria</taxon>
        <taxon>Pseudomonadati</taxon>
        <taxon>Pseudomonadota</taxon>
        <taxon>Gammaproteobacteria</taxon>
        <taxon>Oceanospirillales</taxon>
        <taxon>Halomonadaceae</taxon>
        <taxon>Kushneria</taxon>
    </lineage>
</organism>
<dbReference type="KEGG" id="kuy:FY550_09315"/>
<gene>
    <name evidence="1" type="ORF">FY550_09315</name>
</gene>
<evidence type="ECO:0000313" key="2">
    <source>
        <dbReference type="Proteomes" id="UP000322553"/>
    </source>
</evidence>
<dbReference type="Pfam" id="PF04883">
    <property type="entry name" value="HK97-gp10_like"/>
    <property type="match status" value="1"/>
</dbReference>
<name>A0A1S1NVY6_9GAMM</name>